<feature type="compositionally biased region" description="Low complexity" evidence="1">
    <location>
        <begin position="56"/>
        <end position="69"/>
    </location>
</feature>
<name>M0AWH2_9EURY</name>
<feature type="domain" description="DUF4382" evidence="2">
    <location>
        <begin position="67"/>
        <end position="251"/>
    </location>
</feature>
<comment type="caution">
    <text evidence="3">The sequence shown here is derived from an EMBL/GenBank/DDBJ whole genome shotgun (WGS) entry which is preliminary data.</text>
</comment>
<sequence>MTSKQPTRDDSSTTDRQTDAVERRTVIAAAGGAGTTLLAGCMSDGEQEEGEEGEEATGTTDSSNSDTGSFRLLISDMPADIGDFERLDVSFDQARIFDGGAEEESDADGEEDTEDGEATDSDGNDDETEGSDDGDTGGESDAGADTDGSERRKGFYILDLDGATVDLTEVVGDKAIGVFDGELSAGSYEKIELFVEETDGIVDGEEVDVTVPSGKLQITSSFEIRADEPVEFVFDINVVKRGPNNGYNLTPVIAKSGVNGEDVSVEEIEPGDPDADDESDKDTDDAADGSDDTDTDDGSATDDDDTDTDNENDTHGSDDERHDSEDDDS</sequence>
<feature type="compositionally biased region" description="Acidic residues" evidence="1">
    <location>
        <begin position="100"/>
        <end position="144"/>
    </location>
</feature>
<dbReference type="PATRIC" id="fig|1227492.4.peg.979"/>
<reference evidence="3 4" key="1">
    <citation type="journal article" date="2014" name="PLoS Genet.">
        <title>Phylogenetically driven sequencing of extremely halophilic archaea reveals strategies for static and dynamic osmo-response.</title>
        <authorList>
            <person name="Becker E.A."/>
            <person name="Seitzer P.M."/>
            <person name="Tritt A."/>
            <person name="Larsen D."/>
            <person name="Krusor M."/>
            <person name="Yao A.I."/>
            <person name="Wu D."/>
            <person name="Madern D."/>
            <person name="Eisen J.A."/>
            <person name="Darling A.E."/>
            <person name="Facciotti M.T."/>
        </authorList>
    </citation>
    <scope>NUCLEOTIDE SEQUENCE [LARGE SCALE GENOMIC DNA]</scope>
    <source>
        <strain evidence="3 4">JCM 10990</strain>
    </source>
</reference>
<proteinExistence type="predicted"/>
<dbReference type="Pfam" id="PF14321">
    <property type="entry name" value="DUF4382"/>
    <property type="match status" value="1"/>
</dbReference>
<organism evidence="3 4">
    <name type="scientific">Natrialba chahannaoensis JCM 10990</name>
    <dbReference type="NCBI Taxonomy" id="1227492"/>
    <lineage>
        <taxon>Archaea</taxon>
        <taxon>Methanobacteriati</taxon>
        <taxon>Methanobacteriota</taxon>
        <taxon>Stenosarchaea group</taxon>
        <taxon>Halobacteria</taxon>
        <taxon>Halobacteriales</taxon>
        <taxon>Natrialbaceae</taxon>
        <taxon>Natrialba</taxon>
    </lineage>
</organism>
<dbReference type="AlphaFoldDB" id="M0AWH2"/>
<evidence type="ECO:0000259" key="2">
    <source>
        <dbReference type="Pfam" id="PF14321"/>
    </source>
</evidence>
<gene>
    <name evidence="3" type="ORF">C482_05071</name>
</gene>
<feature type="compositionally biased region" description="Basic and acidic residues" evidence="1">
    <location>
        <begin position="1"/>
        <end position="25"/>
    </location>
</feature>
<dbReference type="InterPro" id="IPR025491">
    <property type="entry name" value="DUF4382"/>
</dbReference>
<feature type="region of interest" description="Disordered" evidence="1">
    <location>
        <begin position="95"/>
        <end position="149"/>
    </location>
</feature>
<feature type="region of interest" description="Disordered" evidence="1">
    <location>
        <begin position="258"/>
        <end position="329"/>
    </location>
</feature>
<feature type="compositionally biased region" description="Acidic residues" evidence="1">
    <location>
        <begin position="45"/>
        <end position="55"/>
    </location>
</feature>
<protein>
    <recommendedName>
        <fullName evidence="2">DUF4382 domain-containing protein</fullName>
    </recommendedName>
</protein>
<evidence type="ECO:0000313" key="3">
    <source>
        <dbReference type="EMBL" id="ELZ03001.1"/>
    </source>
</evidence>
<keyword evidence="4" id="KW-1185">Reference proteome</keyword>
<dbReference type="Proteomes" id="UP000011693">
    <property type="component" value="Unassembled WGS sequence"/>
</dbReference>
<dbReference type="RefSeq" id="WP_006166377.1">
    <property type="nucleotide sequence ID" value="NZ_AOIN01000035.1"/>
</dbReference>
<feature type="compositionally biased region" description="Acidic residues" evidence="1">
    <location>
        <begin position="263"/>
        <end position="311"/>
    </location>
</feature>
<dbReference type="EMBL" id="AOIN01000035">
    <property type="protein sequence ID" value="ELZ03001.1"/>
    <property type="molecule type" value="Genomic_DNA"/>
</dbReference>
<feature type="compositionally biased region" description="Basic and acidic residues" evidence="1">
    <location>
        <begin position="312"/>
        <end position="329"/>
    </location>
</feature>
<accession>M0AWH2</accession>
<feature type="region of interest" description="Disordered" evidence="1">
    <location>
        <begin position="1"/>
        <end position="71"/>
    </location>
</feature>
<evidence type="ECO:0000256" key="1">
    <source>
        <dbReference type="SAM" id="MobiDB-lite"/>
    </source>
</evidence>
<dbReference type="OrthoDB" id="206301at2157"/>
<evidence type="ECO:0000313" key="4">
    <source>
        <dbReference type="Proteomes" id="UP000011693"/>
    </source>
</evidence>